<evidence type="ECO:0000313" key="2">
    <source>
        <dbReference type="WBParaSite" id="jg25139"/>
    </source>
</evidence>
<organism evidence="1 2">
    <name type="scientific">Ditylenchus dipsaci</name>
    <dbReference type="NCBI Taxonomy" id="166011"/>
    <lineage>
        <taxon>Eukaryota</taxon>
        <taxon>Metazoa</taxon>
        <taxon>Ecdysozoa</taxon>
        <taxon>Nematoda</taxon>
        <taxon>Chromadorea</taxon>
        <taxon>Rhabditida</taxon>
        <taxon>Tylenchina</taxon>
        <taxon>Tylenchomorpha</taxon>
        <taxon>Sphaerularioidea</taxon>
        <taxon>Anguinidae</taxon>
        <taxon>Anguininae</taxon>
        <taxon>Ditylenchus</taxon>
    </lineage>
</organism>
<dbReference type="Proteomes" id="UP000887574">
    <property type="component" value="Unplaced"/>
</dbReference>
<accession>A0A915DZM2</accession>
<dbReference type="WBParaSite" id="jg25139">
    <property type="protein sequence ID" value="jg25139"/>
    <property type="gene ID" value="jg25139"/>
</dbReference>
<reference evidence="2" key="1">
    <citation type="submission" date="2022-11" db="UniProtKB">
        <authorList>
            <consortium name="WormBaseParasite"/>
        </authorList>
    </citation>
    <scope>IDENTIFICATION</scope>
</reference>
<protein>
    <submittedName>
        <fullName evidence="2">Uncharacterized protein</fullName>
    </submittedName>
</protein>
<name>A0A915DZM2_9BILA</name>
<sequence length="96" mass="10906">MSQRRPKKKHPVSDQFILINRRDGIRRNMVERDENQLLDSSLNHAENTLLELLQNVNDGVTEDHEDGLLNEGDAISIGANFQGISGFDEQDDENAF</sequence>
<evidence type="ECO:0000313" key="1">
    <source>
        <dbReference type="Proteomes" id="UP000887574"/>
    </source>
</evidence>
<proteinExistence type="predicted"/>
<dbReference type="AlphaFoldDB" id="A0A915DZM2"/>
<keyword evidence="1" id="KW-1185">Reference proteome</keyword>